<reference evidence="2 3" key="1">
    <citation type="journal article" date="2021" name="Nat. Plants">
        <title>The Taxus genome provides insights into paclitaxel biosynthesis.</title>
        <authorList>
            <person name="Xiong X."/>
            <person name="Gou J."/>
            <person name="Liao Q."/>
            <person name="Li Y."/>
            <person name="Zhou Q."/>
            <person name="Bi G."/>
            <person name="Li C."/>
            <person name="Du R."/>
            <person name="Wang X."/>
            <person name="Sun T."/>
            <person name="Guo L."/>
            <person name="Liang H."/>
            <person name="Lu P."/>
            <person name="Wu Y."/>
            <person name="Zhang Z."/>
            <person name="Ro D.K."/>
            <person name="Shang Y."/>
            <person name="Huang S."/>
            <person name="Yan J."/>
        </authorList>
    </citation>
    <scope>NUCLEOTIDE SEQUENCE [LARGE SCALE GENOMIC DNA]</scope>
    <source>
        <strain evidence="2">Ta-2019</strain>
    </source>
</reference>
<dbReference type="GO" id="GO:0015074">
    <property type="term" value="P:DNA integration"/>
    <property type="evidence" value="ECO:0007669"/>
    <property type="project" value="InterPro"/>
</dbReference>
<dbReference type="Gene3D" id="3.30.420.10">
    <property type="entry name" value="Ribonuclease H-like superfamily/Ribonuclease H"/>
    <property type="match status" value="1"/>
</dbReference>
<comment type="caution">
    <text evidence="2">The sequence shown here is derived from an EMBL/GenBank/DDBJ whole genome shotgun (WGS) entry which is preliminary data.</text>
</comment>
<organism evidence="2 3">
    <name type="scientific">Taxus chinensis</name>
    <name type="common">Chinese yew</name>
    <name type="synonym">Taxus wallichiana var. chinensis</name>
    <dbReference type="NCBI Taxonomy" id="29808"/>
    <lineage>
        <taxon>Eukaryota</taxon>
        <taxon>Viridiplantae</taxon>
        <taxon>Streptophyta</taxon>
        <taxon>Embryophyta</taxon>
        <taxon>Tracheophyta</taxon>
        <taxon>Spermatophyta</taxon>
        <taxon>Pinopsida</taxon>
        <taxon>Pinidae</taxon>
        <taxon>Conifers II</taxon>
        <taxon>Cupressales</taxon>
        <taxon>Taxaceae</taxon>
        <taxon>Taxus</taxon>
    </lineage>
</organism>
<proteinExistence type="predicted"/>
<protein>
    <recommendedName>
        <fullName evidence="1">Integrase catalytic domain-containing protein</fullName>
    </recommendedName>
</protein>
<dbReference type="PROSITE" id="PS50994">
    <property type="entry name" value="INTEGRASE"/>
    <property type="match status" value="1"/>
</dbReference>
<gene>
    <name evidence="2" type="ORF">KI387_008858</name>
</gene>
<dbReference type="AlphaFoldDB" id="A0AA38CWH8"/>
<feature type="non-terminal residue" evidence="2">
    <location>
        <position position="1"/>
    </location>
</feature>
<name>A0AA38CWH8_TAXCH</name>
<evidence type="ECO:0000313" key="3">
    <source>
        <dbReference type="Proteomes" id="UP000824469"/>
    </source>
</evidence>
<dbReference type="InterPro" id="IPR001584">
    <property type="entry name" value="Integrase_cat-core"/>
</dbReference>
<dbReference type="InterPro" id="IPR012337">
    <property type="entry name" value="RNaseH-like_sf"/>
</dbReference>
<dbReference type="GO" id="GO:0003676">
    <property type="term" value="F:nucleic acid binding"/>
    <property type="evidence" value="ECO:0007669"/>
    <property type="project" value="InterPro"/>
</dbReference>
<keyword evidence="3" id="KW-1185">Reference proteome</keyword>
<dbReference type="OMA" id="WAYHITI"/>
<evidence type="ECO:0000259" key="1">
    <source>
        <dbReference type="PROSITE" id="PS50994"/>
    </source>
</evidence>
<dbReference type="PANTHER" id="PTHR48475">
    <property type="entry name" value="RIBONUCLEASE H"/>
    <property type="match status" value="1"/>
</dbReference>
<feature type="non-terminal residue" evidence="2">
    <location>
        <position position="125"/>
    </location>
</feature>
<sequence>FGVPATIISDNALAFLGDKITDWAVKHGIYLSASSNYYPQGNGLAESTNKNLLRIIRRTLKDNQRAWHLMLNSTLWADRVTPKRSVGNSPYKLVYGKEARMPISVELPALDLLHQMELLENEPLQ</sequence>
<dbReference type="Proteomes" id="UP000824469">
    <property type="component" value="Unassembled WGS sequence"/>
</dbReference>
<dbReference type="InterPro" id="IPR036397">
    <property type="entry name" value="RNaseH_sf"/>
</dbReference>
<dbReference type="EMBL" id="JAHRHJ020000008">
    <property type="protein sequence ID" value="KAH9304454.1"/>
    <property type="molecule type" value="Genomic_DNA"/>
</dbReference>
<dbReference type="PANTHER" id="PTHR48475:SF1">
    <property type="entry name" value="RNASE H TYPE-1 DOMAIN-CONTAINING PROTEIN"/>
    <property type="match status" value="1"/>
</dbReference>
<evidence type="ECO:0000313" key="2">
    <source>
        <dbReference type="EMBL" id="KAH9304454.1"/>
    </source>
</evidence>
<dbReference type="SUPFAM" id="SSF53098">
    <property type="entry name" value="Ribonuclease H-like"/>
    <property type="match status" value="1"/>
</dbReference>
<accession>A0AA38CWH8</accession>
<feature type="domain" description="Integrase catalytic" evidence="1">
    <location>
        <begin position="1"/>
        <end position="110"/>
    </location>
</feature>